<keyword evidence="2" id="KW-0378">Hydrolase</keyword>
<dbReference type="GO" id="GO:0004180">
    <property type="term" value="F:carboxypeptidase activity"/>
    <property type="evidence" value="ECO:0007669"/>
    <property type="project" value="UniProtKB-KW"/>
</dbReference>
<dbReference type="InterPro" id="IPR001466">
    <property type="entry name" value="Beta-lactam-related"/>
</dbReference>
<dbReference type="Pfam" id="PF00144">
    <property type="entry name" value="Beta-lactamase"/>
    <property type="match status" value="1"/>
</dbReference>
<dbReference type="InterPro" id="IPR050789">
    <property type="entry name" value="Diverse_Enzym_Activities"/>
</dbReference>
<keyword evidence="3" id="KW-1185">Reference proteome</keyword>
<evidence type="ECO:0000313" key="3">
    <source>
        <dbReference type="Proteomes" id="UP000236311"/>
    </source>
</evidence>
<dbReference type="PANTHER" id="PTHR43283">
    <property type="entry name" value="BETA-LACTAMASE-RELATED"/>
    <property type="match status" value="1"/>
</dbReference>
<dbReference type="EMBL" id="OFSM01000007">
    <property type="protein sequence ID" value="SOY28870.1"/>
    <property type="molecule type" value="Genomic_DNA"/>
</dbReference>
<dbReference type="PANTHER" id="PTHR43283:SF7">
    <property type="entry name" value="BETA-LACTAMASE-RELATED DOMAIN-CONTAINING PROTEIN"/>
    <property type="match status" value="1"/>
</dbReference>
<evidence type="ECO:0000259" key="1">
    <source>
        <dbReference type="Pfam" id="PF00144"/>
    </source>
</evidence>
<dbReference type="Proteomes" id="UP000236311">
    <property type="component" value="Unassembled WGS sequence"/>
</dbReference>
<sequence>MERRELPEVTPESVGIKSRDIIQFVRDLEASGTEMHGFAILRHGQIAAKGWWQPFAQDIPHGGQSLTKTVTGTAYGIAEKEGLLSLEDRLTDIFPECADGCAGPYWGQMKVRHILTMASGMETMPSVKSSEWIREFFRIPIIHEPGTAFYYNSIACSMVGACITRKTGLGLKEYLTPRLFRKLGISEDRVGWLNHPDGSQNGSGGIITTTLDNARLMQLYVQKGKWEGEQILSPAWVEFATHMQNPTDAEHHRGYGGMMWIRDNSFYADGAMGQLAVGFPENDMVISLHQTVSTPEANQKMTDALFAFGQKEYPDSLPEDEQETENLRNFCRKLSLPVPPCSGFSPWQEKIEGKRCEIQEGKAAFFPEDVGDIFNEEYHDYAHAFTFRFPREGLLVLEVESASGKHLVQAGMEGRGCANEVKGKIPMTAAVLSARWREESILTLDIRWLENCRTRELEFHFGEEEITIRSIQQKVGGFDVPPLEAKAVWKFCAP</sequence>
<dbReference type="AlphaFoldDB" id="A0A2K4ZEI8"/>
<keyword evidence="2" id="KW-0121">Carboxypeptidase</keyword>
<proteinExistence type="predicted"/>
<reference evidence="2 3" key="1">
    <citation type="submission" date="2018-01" db="EMBL/GenBank/DDBJ databases">
        <authorList>
            <person name="Gaut B.S."/>
            <person name="Morton B.R."/>
            <person name="Clegg M.T."/>
            <person name="Duvall M.R."/>
        </authorList>
    </citation>
    <scope>NUCLEOTIDE SEQUENCE [LARGE SCALE GENOMIC DNA]</scope>
    <source>
        <strain evidence="2">GP69</strain>
    </source>
</reference>
<name>A0A2K4ZEI8_9FIRM</name>
<evidence type="ECO:0000313" key="2">
    <source>
        <dbReference type="EMBL" id="SOY28870.1"/>
    </source>
</evidence>
<accession>A0A2K4ZEI8</accession>
<dbReference type="Gene3D" id="3.40.710.10">
    <property type="entry name" value="DD-peptidase/beta-lactamase superfamily"/>
    <property type="match status" value="1"/>
</dbReference>
<dbReference type="InterPro" id="IPR012338">
    <property type="entry name" value="Beta-lactam/transpept-like"/>
</dbReference>
<gene>
    <name evidence="2" type="ORF">AMURIS_01584</name>
</gene>
<keyword evidence="2" id="KW-0645">Protease</keyword>
<organism evidence="2 3">
    <name type="scientific">Acetatifactor muris</name>
    <dbReference type="NCBI Taxonomy" id="879566"/>
    <lineage>
        <taxon>Bacteria</taxon>
        <taxon>Bacillati</taxon>
        <taxon>Bacillota</taxon>
        <taxon>Clostridia</taxon>
        <taxon>Lachnospirales</taxon>
        <taxon>Lachnospiraceae</taxon>
        <taxon>Acetatifactor</taxon>
    </lineage>
</organism>
<feature type="domain" description="Beta-lactamase-related" evidence="1">
    <location>
        <begin position="38"/>
        <end position="300"/>
    </location>
</feature>
<dbReference type="SUPFAM" id="SSF56601">
    <property type="entry name" value="beta-lactamase/transpeptidase-like"/>
    <property type="match status" value="1"/>
</dbReference>
<protein>
    <submittedName>
        <fullName evidence="2">Beta-lactamase/D-alanine carboxypeptidase</fullName>
    </submittedName>
</protein>